<sequence length="985" mass="109724">MNLNNFVVLPSKPKSMKLNVRNLRELRMETVQLDQHAKEMESRLEELRQRMNQEKEEREKMGASHWRSAQALAPAFQSVKTNKGNAPHRLSPGKMKIRVLKDESVPAVQKQEPASKAHGTNRKLKLSGKVCGQCEVQLAGLMCSECGEDYCVGCFVRFHQKGALKRHRMVPVQAELQTPVSTRDVLGHLQQQVSGEESQLAQAQGAFSKSADEREATEERSAPRPMSDNQTHHTQVLFVNDGVDVEDEETGEEEDSSLLRGRFDEKQSARSFQEALKEWRERGQRPVSVMETQTEKGSHQLIHVEFKEDTLSYMEKLLLKKHRRGQIEEFQPLSVVQRRPEPPTPPPAETDELSQQLTAERMELHKYFNSLFTINLAEDDGKVDSPAESCLSILELDEMVGDAETYRSFGVKQENKSKMFAAVENEDLSGGGEFGFSVLTSTPSFSTMTKGLFRESNSDININSSHEMWPPSQETEKFTSSLSRSESFSPLQMRLQRSQHLLTTSEPFLSNSRRGDQKAELSDSPKPSPQTRFSTAQPDKPLEILPTSSPSLPKPKLNQTFPDSEDHISFVSPSSARVPSARSSQCHSPAFLLIPKRSPKPPGSPSPRSRPVSSPVNPIQSRSAHSTPDSGTKLAQLSPESAITSPSTAVPSLRQLPRESSQFGSVSDRGTSTMPVHESVRSSTPRVESSHTDGHHSPHPSKWLKGSQRSLKTTVLSLQLSMSDSEEEMTGEDAFLVPSEEDSSDEELKRITDSEEQKNDVSSPRPTTNPPTDPHFAFPSFSKSEHNNTEPVLVTGSSQALHSVSQRHHIQSGQYQDLEGFLTLGLDPGVLQHSPAPAQTPREEQNDMESYLVAGQESWRSSSSFQHHAEEGLVTTQVNGRPISSTPRPFTPCYGRMSSQRLCFSGTISRCSPISFRPPSTESRRPDSSNFPLSRAAQEIREVQTVEQLDLQDSDEEEEDCLALACLEEEFRNISTTPLDQGEEA</sequence>
<feature type="region of interest" description="Disordered" evidence="5">
    <location>
        <begin position="330"/>
        <end position="352"/>
    </location>
</feature>
<feature type="compositionally biased region" description="Low complexity" evidence="5">
    <location>
        <begin position="480"/>
        <end position="489"/>
    </location>
</feature>
<feature type="region of interest" description="Disordered" evidence="5">
    <location>
        <begin position="192"/>
        <end position="234"/>
    </location>
</feature>
<name>A0AAW1ZB55_CULAL</name>
<comment type="caution">
    <text evidence="7">The sequence shown here is derived from an EMBL/GenBank/DDBJ whole genome shotgun (WGS) entry which is preliminary data.</text>
</comment>
<dbReference type="AlphaFoldDB" id="A0AAW1ZB55"/>
<feature type="compositionally biased region" description="Basic and acidic residues" evidence="5">
    <location>
        <begin position="746"/>
        <end position="759"/>
    </location>
</feature>
<protein>
    <recommendedName>
        <fullName evidence="6">B box-type domain-containing protein</fullName>
    </recommendedName>
</protein>
<dbReference type="PANTHER" id="PTHR28634:SF1">
    <property type="entry name" value="ZINC FINGER B-BOX DOMAIN-CONTAINING PROTEIN 1"/>
    <property type="match status" value="1"/>
</dbReference>
<feature type="compositionally biased region" description="Polar residues" evidence="5">
    <location>
        <begin position="617"/>
        <end position="650"/>
    </location>
</feature>
<feature type="compositionally biased region" description="Basic and acidic residues" evidence="5">
    <location>
        <begin position="513"/>
        <end position="523"/>
    </location>
</feature>
<feature type="compositionally biased region" description="Polar residues" evidence="5">
    <location>
        <begin position="495"/>
        <end position="512"/>
    </location>
</feature>
<feature type="compositionally biased region" description="Polar residues" evidence="5">
    <location>
        <begin position="192"/>
        <end position="207"/>
    </location>
</feature>
<dbReference type="Pfam" id="PF22586">
    <property type="entry name" value="ANCHR-like_BBOX"/>
    <property type="match status" value="1"/>
</dbReference>
<dbReference type="PROSITE" id="PS50119">
    <property type="entry name" value="ZF_BBOX"/>
    <property type="match status" value="1"/>
</dbReference>
<keyword evidence="1 3" id="KW-0479">Metal-binding</keyword>
<proteinExistence type="predicted"/>
<feature type="domain" description="B box-type" evidence="6">
    <location>
        <begin position="126"/>
        <end position="172"/>
    </location>
</feature>
<feature type="compositionally biased region" description="Polar residues" evidence="5">
    <location>
        <begin position="658"/>
        <end position="674"/>
    </location>
</feature>
<evidence type="ECO:0000313" key="7">
    <source>
        <dbReference type="EMBL" id="KAK9958681.1"/>
    </source>
</evidence>
<keyword evidence="4" id="KW-0175">Coiled coil</keyword>
<feature type="compositionally biased region" description="Low complexity" evidence="5">
    <location>
        <begin position="545"/>
        <end position="557"/>
    </location>
</feature>
<evidence type="ECO:0000256" key="4">
    <source>
        <dbReference type="SAM" id="Coils"/>
    </source>
</evidence>
<organism evidence="7 8">
    <name type="scientific">Culter alburnus</name>
    <name type="common">Topmouth culter</name>
    <dbReference type="NCBI Taxonomy" id="194366"/>
    <lineage>
        <taxon>Eukaryota</taxon>
        <taxon>Metazoa</taxon>
        <taxon>Chordata</taxon>
        <taxon>Craniata</taxon>
        <taxon>Vertebrata</taxon>
        <taxon>Euteleostomi</taxon>
        <taxon>Actinopterygii</taxon>
        <taxon>Neopterygii</taxon>
        <taxon>Teleostei</taxon>
        <taxon>Ostariophysi</taxon>
        <taxon>Cypriniformes</taxon>
        <taxon>Xenocyprididae</taxon>
        <taxon>Xenocypridinae</taxon>
        <taxon>Culter</taxon>
    </lineage>
</organism>
<dbReference type="Proteomes" id="UP001479290">
    <property type="component" value="Unassembled WGS sequence"/>
</dbReference>
<dbReference type="EMBL" id="JAWDJR010000018">
    <property type="protein sequence ID" value="KAK9958681.1"/>
    <property type="molecule type" value="Genomic_DNA"/>
</dbReference>
<dbReference type="PANTHER" id="PTHR28634">
    <property type="entry name" value="ZINC FINGER B-BOX DOMAIN-CONTAINING PROTEIN 1"/>
    <property type="match status" value="1"/>
</dbReference>
<gene>
    <name evidence="7" type="ORF">ABG768_010786</name>
</gene>
<feature type="region of interest" description="Disordered" evidence="5">
    <location>
        <begin position="914"/>
        <end position="939"/>
    </location>
</feature>
<keyword evidence="1 3" id="KW-0863">Zinc-finger</keyword>
<reference evidence="7 8" key="1">
    <citation type="submission" date="2024-05" db="EMBL/GenBank/DDBJ databases">
        <title>A high-quality chromosomal-level genome assembly of Topmouth culter (Culter alburnus).</title>
        <authorList>
            <person name="Zhao H."/>
        </authorList>
    </citation>
    <scope>NUCLEOTIDE SEQUENCE [LARGE SCALE GENOMIC DNA]</scope>
    <source>
        <strain evidence="7">CATC2023</strain>
        <tissue evidence="7">Muscle</tissue>
    </source>
</reference>
<evidence type="ECO:0000259" key="6">
    <source>
        <dbReference type="PROSITE" id="PS50119"/>
    </source>
</evidence>
<feature type="compositionally biased region" description="Low complexity" evidence="5">
    <location>
        <begin position="606"/>
        <end position="616"/>
    </location>
</feature>
<keyword evidence="2" id="KW-0862">Zinc</keyword>
<evidence type="ECO:0000256" key="5">
    <source>
        <dbReference type="SAM" id="MobiDB-lite"/>
    </source>
</evidence>
<feature type="compositionally biased region" description="Basic and acidic residues" evidence="5">
    <location>
        <begin position="210"/>
        <end position="222"/>
    </location>
</feature>
<feature type="region of interest" description="Disordered" evidence="5">
    <location>
        <begin position="721"/>
        <end position="790"/>
    </location>
</feature>
<dbReference type="InterPro" id="IPR037688">
    <property type="entry name" value="ZBBX"/>
</dbReference>
<accession>A0AAW1ZB55</accession>
<feature type="compositionally biased region" description="Low complexity" evidence="5">
    <location>
        <begin position="571"/>
        <end position="584"/>
    </location>
</feature>
<dbReference type="GO" id="GO:0008270">
    <property type="term" value="F:zinc ion binding"/>
    <property type="evidence" value="ECO:0007669"/>
    <property type="project" value="UniProtKB-KW"/>
</dbReference>
<dbReference type="InterPro" id="IPR000315">
    <property type="entry name" value="Znf_B-box"/>
</dbReference>
<feature type="coiled-coil region" evidence="4">
    <location>
        <begin position="23"/>
        <end position="64"/>
    </location>
</feature>
<dbReference type="CDD" id="cd19818">
    <property type="entry name" value="Bbox1_ZBBX"/>
    <property type="match status" value="1"/>
</dbReference>
<evidence type="ECO:0000256" key="1">
    <source>
        <dbReference type="ARBA" id="ARBA00022771"/>
    </source>
</evidence>
<evidence type="ECO:0000256" key="2">
    <source>
        <dbReference type="ARBA" id="ARBA00022833"/>
    </source>
</evidence>
<keyword evidence="8" id="KW-1185">Reference proteome</keyword>
<evidence type="ECO:0000256" key="3">
    <source>
        <dbReference type="PROSITE-ProRule" id="PRU00024"/>
    </source>
</evidence>
<evidence type="ECO:0000313" key="8">
    <source>
        <dbReference type="Proteomes" id="UP001479290"/>
    </source>
</evidence>
<feature type="region of interest" description="Disordered" evidence="5">
    <location>
        <begin position="463"/>
        <end position="708"/>
    </location>
</feature>